<keyword evidence="1" id="KW-0472">Membrane</keyword>
<feature type="signal peptide" evidence="2">
    <location>
        <begin position="1"/>
        <end position="23"/>
    </location>
</feature>
<protein>
    <submittedName>
        <fullName evidence="3">Uncharacterized protein</fullName>
    </submittedName>
</protein>
<dbReference type="OrthoDB" id="4509980at2759"/>
<feature type="chain" id="PRO_5006857515" evidence="2">
    <location>
        <begin position="24"/>
        <end position="430"/>
    </location>
</feature>
<evidence type="ECO:0000313" key="4">
    <source>
        <dbReference type="Proteomes" id="UP000054771"/>
    </source>
</evidence>
<dbReference type="STRING" id="454130.A0A0U5G3M3"/>
<dbReference type="AlphaFoldDB" id="A0A0U5G3M3"/>
<dbReference type="Proteomes" id="UP000054771">
    <property type="component" value="Unassembled WGS sequence"/>
</dbReference>
<feature type="transmembrane region" description="Helical" evidence="1">
    <location>
        <begin position="358"/>
        <end position="379"/>
    </location>
</feature>
<dbReference type="EMBL" id="CDMC01000005">
    <property type="protein sequence ID" value="CEL06294.1"/>
    <property type="molecule type" value="Genomic_DNA"/>
</dbReference>
<keyword evidence="1" id="KW-0812">Transmembrane</keyword>
<dbReference type="SUPFAM" id="SSF52058">
    <property type="entry name" value="L domain-like"/>
    <property type="match status" value="1"/>
</dbReference>
<sequence>MHFRNTWTWISLGLSRLLIGALARECIFDNPPNIGYRNEDDLHRDFDGCTTIVADNITLGNLRGSLVVPDVVNITGTLIIPNNDDKWGLPVLNSIEFPDLEHLGGLDVYQVNDLKSFTFPKLKRVSGKIGITAIEKDANVSFEALERAGALRLNGWFEDINLYSLQTVDNDLIIENCENCLAKDRTGHVRDNVPFVYFGSLRSVGYIKIAGVLDVGYMWDLTSIGPPADPGNTELSTDSSARFYFNETTTPFDFNLSSLVSVDRQLIVSGNIESLHMDALKSTNASIYINAVHALDINLSLEYARSIDLEGHITSVHLPNLTSGTPLTLKSTYSCKDHTSLTNVSCPAPPKFSTAAKIGMAIGIVVAVALGILAVFLCCRRSQKREAERVRTLRTRNELVDLPAYAPGANVSGVLRPDTPPPLYEARRDT</sequence>
<evidence type="ECO:0000256" key="2">
    <source>
        <dbReference type="SAM" id="SignalP"/>
    </source>
</evidence>
<name>A0A0U5G3M3_ASPCI</name>
<organism evidence="3 4">
    <name type="scientific">Aspergillus calidoustus</name>
    <dbReference type="NCBI Taxonomy" id="454130"/>
    <lineage>
        <taxon>Eukaryota</taxon>
        <taxon>Fungi</taxon>
        <taxon>Dikarya</taxon>
        <taxon>Ascomycota</taxon>
        <taxon>Pezizomycotina</taxon>
        <taxon>Eurotiomycetes</taxon>
        <taxon>Eurotiomycetidae</taxon>
        <taxon>Eurotiales</taxon>
        <taxon>Aspergillaceae</taxon>
        <taxon>Aspergillus</taxon>
        <taxon>Aspergillus subgen. Nidulantes</taxon>
    </lineage>
</organism>
<proteinExistence type="predicted"/>
<keyword evidence="2" id="KW-0732">Signal</keyword>
<accession>A0A0U5G3M3</accession>
<evidence type="ECO:0000256" key="1">
    <source>
        <dbReference type="SAM" id="Phobius"/>
    </source>
</evidence>
<reference evidence="4" key="1">
    <citation type="journal article" date="2016" name="Genome Announc.">
        <title>Draft genome sequences of fungus Aspergillus calidoustus.</title>
        <authorList>
            <person name="Horn F."/>
            <person name="Linde J."/>
            <person name="Mattern D.J."/>
            <person name="Walther G."/>
            <person name="Guthke R."/>
            <person name="Scherlach K."/>
            <person name="Martin K."/>
            <person name="Brakhage A.A."/>
            <person name="Petzke L."/>
            <person name="Valiante V."/>
        </authorList>
    </citation>
    <scope>NUCLEOTIDE SEQUENCE [LARGE SCALE GENOMIC DNA]</scope>
    <source>
        <strain evidence="4">SF006504</strain>
    </source>
</reference>
<keyword evidence="1" id="KW-1133">Transmembrane helix</keyword>
<evidence type="ECO:0000313" key="3">
    <source>
        <dbReference type="EMBL" id="CEL06294.1"/>
    </source>
</evidence>
<keyword evidence="4" id="KW-1185">Reference proteome</keyword>
<gene>
    <name evidence="3" type="ORF">ASPCAL07400</name>
</gene>